<name>A0A916XRL2_9BURK</name>
<dbReference type="Pfam" id="PF02086">
    <property type="entry name" value="MethyltransfD12"/>
    <property type="match status" value="1"/>
</dbReference>
<dbReference type="InterPro" id="IPR012327">
    <property type="entry name" value="MeTrfase_D12"/>
</dbReference>
<evidence type="ECO:0000313" key="8">
    <source>
        <dbReference type="Proteomes" id="UP000637423"/>
    </source>
</evidence>
<sequence>MNLAPPKYERYIEPFAGSASLYFELMPIQAIVADVNPCVIDVYQAIKSDADAVSDMLDSIPRTREAYYSLRALSPISLTIEQRAARLIFLMKACFNGVYRTNRRGQFNVPMGDKIYALPSRDELLFGRRTGSDNCIIRCYPAGTFLRLQCRDAAKWAKNIRPLLAVDPDYVPVFCGLENKFRRVNYSA</sequence>
<evidence type="ECO:0000256" key="3">
    <source>
        <dbReference type="ARBA" id="ARBA00022603"/>
    </source>
</evidence>
<comment type="catalytic activity">
    <reaction evidence="6">
        <text>a 2'-deoxyadenosine in DNA + S-adenosyl-L-methionine = an N(6)-methyl-2'-deoxyadenosine in DNA + S-adenosyl-L-homocysteine + H(+)</text>
        <dbReference type="Rhea" id="RHEA:15197"/>
        <dbReference type="Rhea" id="RHEA-COMP:12418"/>
        <dbReference type="Rhea" id="RHEA-COMP:12419"/>
        <dbReference type="ChEBI" id="CHEBI:15378"/>
        <dbReference type="ChEBI" id="CHEBI:57856"/>
        <dbReference type="ChEBI" id="CHEBI:59789"/>
        <dbReference type="ChEBI" id="CHEBI:90615"/>
        <dbReference type="ChEBI" id="CHEBI:90616"/>
        <dbReference type="EC" id="2.1.1.72"/>
    </reaction>
</comment>
<dbReference type="PANTHER" id="PTHR30481">
    <property type="entry name" value="DNA ADENINE METHYLASE"/>
    <property type="match status" value="1"/>
</dbReference>
<dbReference type="InterPro" id="IPR029063">
    <property type="entry name" value="SAM-dependent_MTases_sf"/>
</dbReference>
<evidence type="ECO:0000256" key="2">
    <source>
        <dbReference type="ARBA" id="ARBA00011900"/>
    </source>
</evidence>
<evidence type="ECO:0000256" key="4">
    <source>
        <dbReference type="ARBA" id="ARBA00022679"/>
    </source>
</evidence>
<evidence type="ECO:0000256" key="6">
    <source>
        <dbReference type="ARBA" id="ARBA00047942"/>
    </source>
</evidence>
<gene>
    <name evidence="7" type="ORF">GCM10011396_49670</name>
</gene>
<dbReference type="SUPFAM" id="SSF53335">
    <property type="entry name" value="S-adenosyl-L-methionine-dependent methyltransferases"/>
    <property type="match status" value="1"/>
</dbReference>
<dbReference type="Proteomes" id="UP000637423">
    <property type="component" value="Unassembled WGS sequence"/>
</dbReference>
<evidence type="ECO:0000313" key="7">
    <source>
        <dbReference type="EMBL" id="GGC96347.1"/>
    </source>
</evidence>
<dbReference type="GO" id="GO:1904047">
    <property type="term" value="F:S-adenosyl-L-methionine binding"/>
    <property type="evidence" value="ECO:0007669"/>
    <property type="project" value="TreeGrafter"/>
</dbReference>
<accession>A0A916XRL2</accession>
<dbReference type="GO" id="GO:0006298">
    <property type="term" value="P:mismatch repair"/>
    <property type="evidence" value="ECO:0007669"/>
    <property type="project" value="TreeGrafter"/>
</dbReference>
<dbReference type="PANTHER" id="PTHR30481:SF3">
    <property type="entry name" value="DNA ADENINE METHYLASE"/>
    <property type="match status" value="1"/>
</dbReference>
<keyword evidence="8" id="KW-1185">Reference proteome</keyword>
<dbReference type="GO" id="GO:0009007">
    <property type="term" value="F:site-specific DNA-methyltransferase (adenine-specific) activity"/>
    <property type="evidence" value="ECO:0007669"/>
    <property type="project" value="UniProtKB-EC"/>
</dbReference>
<reference evidence="7" key="1">
    <citation type="journal article" date="2014" name="Int. J. Syst. Evol. Microbiol.">
        <title>Complete genome sequence of Corynebacterium casei LMG S-19264T (=DSM 44701T), isolated from a smear-ripened cheese.</title>
        <authorList>
            <consortium name="US DOE Joint Genome Institute (JGI-PGF)"/>
            <person name="Walter F."/>
            <person name="Albersmeier A."/>
            <person name="Kalinowski J."/>
            <person name="Ruckert C."/>
        </authorList>
    </citation>
    <scope>NUCLEOTIDE SEQUENCE</scope>
    <source>
        <strain evidence="7">CGMCC 1.10998</strain>
    </source>
</reference>
<comment type="caution">
    <text evidence="7">The sequence shown here is derived from an EMBL/GenBank/DDBJ whole genome shotgun (WGS) entry which is preliminary data.</text>
</comment>
<keyword evidence="4" id="KW-0808">Transferase</keyword>
<protein>
    <recommendedName>
        <fullName evidence="2">site-specific DNA-methyltransferase (adenine-specific)</fullName>
        <ecNumber evidence="2">2.1.1.72</ecNumber>
    </recommendedName>
</protein>
<evidence type="ECO:0000256" key="5">
    <source>
        <dbReference type="ARBA" id="ARBA00022691"/>
    </source>
</evidence>
<reference evidence="7" key="2">
    <citation type="submission" date="2020-09" db="EMBL/GenBank/DDBJ databases">
        <authorList>
            <person name="Sun Q."/>
            <person name="Zhou Y."/>
        </authorList>
    </citation>
    <scope>NUCLEOTIDE SEQUENCE</scope>
    <source>
        <strain evidence="7">CGMCC 1.10998</strain>
    </source>
</reference>
<organism evidence="7 8">
    <name type="scientific">Undibacterium terreum</name>
    <dbReference type="NCBI Taxonomy" id="1224302"/>
    <lineage>
        <taxon>Bacteria</taxon>
        <taxon>Pseudomonadati</taxon>
        <taxon>Pseudomonadota</taxon>
        <taxon>Betaproteobacteria</taxon>
        <taxon>Burkholderiales</taxon>
        <taxon>Oxalobacteraceae</taxon>
        <taxon>Undibacterium</taxon>
    </lineage>
</organism>
<proteinExistence type="inferred from homology"/>
<dbReference type="GO" id="GO:0032259">
    <property type="term" value="P:methylation"/>
    <property type="evidence" value="ECO:0007669"/>
    <property type="project" value="UniProtKB-KW"/>
</dbReference>
<dbReference type="EMBL" id="BMED01000006">
    <property type="protein sequence ID" value="GGC96347.1"/>
    <property type="molecule type" value="Genomic_DNA"/>
</dbReference>
<dbReference type="Gene3D" id="3.40.50.150">
    <property type="entry name" value="Vaccinia Virus protein VP39"/>
    <property type="match status" value="1"/>
</dbReference>
<dbReference type="EC" id="2.1.1.72" evidence="2"/>
<dbReference type="AlphaFoldDB" id="A0A916XRL2"/>
<dbReference type="GO" id="GO:0043565">
    <property type="term" value="F:sequence-specific DNA binding"/>
    <property type="evidence" value="ECO:0007669"/>
    <property type="project" value="TreeGrafter"/>
</dbReference>
<dbReference type="PRINTS" id="PR00505">
    <property type="entry name" value="D12N6MTFRASE"/>
</dbReference>
<dbReference type="InterPro" id="IPR023095">
    <property type="entry name" value="Ade_MeTrfase_dom_2"/>
</dbReference>
<dbReference type="GO" id="GO:0009307">
    <property type="term" value="P:DNA restriction-modification system"/>
    <property type="evidence" value="ECO:0007669"/>
    <property type="project" value="InterPro"/>
</dbReference>
<keyword evidence="5" id="KW-0949">S-adenosyl-L-methionine</keyword>
<dbReference type="Gene3D" id="1.10.1020.10">
    <property type="entry name" value="Adenine-specific Methyltransferase, Domain 2"/>
    <property type="match status" value="1"/>
</dbReference>
<keyword evidence="3" id="KW-0489">Methyltransferase</keyword>
<comment type="similarity">
    <text evidence="1">Belongs to the N(4)/N(6)-methyltransferase family.</text>
</comment>
<evidence type="ECO:0000256" key="1">
    <source>
        <dbReference type="ARBA" id="ARBA00006594"/>
    </source>
</evidence>